<sequence length="408" mass="46319">MKLIAQSIINAIIGINLLNRNPASKLIYPKLHINRRFLFFLLLALCTGTVLAQQPFSLNIKLDKAFEKEKFIINVLDKSGRKVLKRDSIIAKNGQLSYKGVMNEEATFVSISIKRNKSNLSNTIVVTAGDNNLSLLNTTLPEIGYAPLKISGNKASEVLNSLHTIRDDYSDKFSTKEGDIRILTRERLEELNKLQMDVLKRYPNDNFSALLLYELSLYSSRKPYQSHIKETFDHLADSVKTSKIGQLLGFNIQNFFQANKDIVIGSKVPQFSVGTANGDTFKNETLKGDTYMIVFSATWCVPCQNELPSLKNIYKKYSSKGLKVVYFNEDDDVDKWKRHIKENNLAAWINVSEKKIARDTMIGKRFGVYAVPAYFLIDKNASIRFSSTSTPENRLRNLDKAISDLYTK</sequence>
<keyword evidence="3" id="KW-0676">Redox-active center</keyword>
<dbReference type="CDD" id="cd02966">
    <property type="entry name" value="TlpA_like_family"/>
    <property type="match status" value="1"/>
</dbReference>
<feature type="domain" description="Thioredoxin" evidence="4">
    <location>
        <begin position="262"/>
        <end position="403"/>
    </location>
</feature>
<evidence type="ECO:0000256" key="3">
    <source>
        <dbReference type="ARBA" id="ARBA00023284"/>
    </source>
</evidence>
<name>A0ABW9J4I0_9SPHI</name>
<dbReference type="InterPro" id="IPR036249">
    <property type="entry name" value="Thioredoxin-like_sf"/>
</dbReference>
<accession>A0ABW9J4I0</accession>
<dbReference type="PANTHER" id="PTHR42852">
    <property type="entry name" value="THIOL:DISULFIDE INTERCHANGE PROTEIN DSBE"/>
    <property type="match status" value="1"/>
</dbReference>
<dbReference type="Proteomes" id="UP001517247">
    <property type="component" value="Unassembled WGS sequence"/>
</dbReference>
<keyword evidence="2" id="KW-0201">Cytochrome c-type biogenesis</keyword>
<dbReference type="PROSITE" id="PS51352">
    <property type="entry name" value="THIOREDOXIN_2"/>
    <property type="match status" value="1"/>
</dbReference>
<reference evidence="5 6" key="1">
    <citation type="submission" date="2024-12" db="EMBL/GenBank/DDBJ databases">
        <authorList>
            <person name="Hu S."/>
        </authorList>
    </citation>
    <scope>NUCLEOTIDE SEQUENCE [LARGE SCALE GENOMIC DNA]</scope>
    <source>
        <strain evidence="5 6">THG-T11</strain>
    </source>
</reference>
<evidence type="ECO:0000256" key="1">
    <source>
        <dbReference type="ARBA" id="ARBA00004196"/>
    </source>
</evidence>
<dbReference type="PROSITE" id="PS00194">
    <property type="entry name" value="THIOREDOXIN_1"/>
    <property type="match status" value="1"/>
</dbReference>
<proteinExistence type="predicted"/>
<evidence type="ECO:0000313" key="6">
    <source>
        <dbReference type="Proteomes" id="UP001517247"/>
    </source>
</evidence>
<comment type="caution">
    <text evidence="5">The sequence shown here is derived from an EMBL/GenBank/DDBJ whole genome shotgun (WGS) entry which is preliminary data.</text>
</comment>
<dbReference type="InterPro" id="IPR050553">
    <property type="entry name" value="Thioredoxin_ResA/DsbE_sf"/>
</dbReference>
<comment type="subcellular location">
    <subcellularLocation>
        <location evidence="1">Cell envelope</location>
    </subcellularLocation>
</comment>
<keyword evidence="6" id="KW-1185">Reference proteome</keyword>
<dbReference type="InterPro" id="IPR017937">
    <property type="entry name" value="Thioredoxin_CS"/>
</dbReference>
<evidence type="ECO:0000313" key="5">
    <source>
        <dbReference type="EMBL" id="MFN0254989.1"/>
    </source>
</evidence>
<organism evidence="5 6">
    <name type="scientific">Pedobacter ureilyticus</name>
    <dbReference type="NCBI Taxonomy" id="1393051"/>
    <lineage>
        <taxon>Bacteria</taxon>
        <taxon>Pseudomonadati</taxon>
        <taxon>Bacteroidota</taxon>
        <taxon>Sphingobacteriia</taxon>
        <taxon>Sphingobacteriales</taxon>
        <taxon>Sphingobacteriaceae</taxon>
        <taxon>Pedobacter</taxon>
    </lineage>
</organism>
<dbReference type="Pfam" id="PF08534">
    <property type="entry name" value="Redoxin"/>
    <property type="match status" value="1"/>
</dbReference>
<dbReference type="PANTHER" id="PTHR42852:SF13">
    <property type="entry name" value="PROTEIN DIPZ"/>
    <property type="match status" value="1"/>
</dbReference>
<protein>
    <submittedName>
        <fullName evidence="5">TlpA family protein disulfide reductase</fullName>
    </submittedName>
</protein>
<evidence type="ECO:0000259" key="4">
    <source>
        <dbReference type="PROSITE" id="PS51352"/>
    </source>
</evidence>
<gene>
    <name evidence="5" type="ORF">E6A44_005355</name>
</gene>
<evidence type="ECO:0000256" key="2">
    <source>
        <dbReference type="ARBA" id="ARBA00022748"/>
    </source>
</evidence>
<dbReference type="InterPro" id="IPR013740">
    <property type="entry name" value="Redoxin"/>
</dbReference>
<dbReference type="SUPFAM" id="SSF52833">
    <property type="entry name" value="Thioredoxin-like"/>
    <property type="match status" value="1"/>
</dbReference>
<dbReference type="Gene3D" id="3.40.30.10">
    <property type="entry name" value="Glutaredoxin"/>
    <property type="match status" value="1"/>
</dbReference>
<dbReference type="InterPro" id="IPR013766">
    <property type="entry name" value="Thioredoxin_domain"/>
</dbReference>
<dbReference type="EMBL" id="SSHJ02000005">
    <property type="protein sequence ID" value="MFN0254989.1"/>
    <property type="molecule type" value="Genomic_DNA"/>
</dbReference>
<dbReference type="RefSeq" id="WP_138722137.1">
    <property type="nucleotide sequence ID" value="NZ_SSHJ02000005.1"/>
</dbReference>